<dbReference type="Proteomes" id="UP000694402">
    <property type="component" value="Unassembled WGS sequence"/>
</dbReference>
<dbReference type="GO" id="GO:0019911">
    <property type="term" value="F:structural constituent of myelin sheath"/>
    <property type="evidence" value="ECO:0007669"/>
    <property type="project" value="TreeGrafter"/>
</dbReference>
<protein>
    <recommendedName>
        <fullName evidence="9">MARVEL domain-containing protein</fullName>
    </recommendedName>
</protein>
<accession>A0AAZ3S2U7</accession>
<reference evidence="11" key="1">
    <citation type="journal article" date="2018" name="PLoS ONE">
        <title>Chinook salmon (Oncorhynchus tshawytscha) genome and transcriptome.</title>
        <authorList>
            <person name="Christensen K.A."/>
            <person name="Leong J.S."/>
            <person name="Sakhrani D."/>
            <person name="Biagi C.A."/>
            <person name="Minkley D.R."/>
            <person name="Withler R.E."/>
            <person name="Rondeau E.B."/>
            <person name="Koop B.F."/>
            <person name="Devlin R.H."/>
        </authorList>
    </citation>
    <scope>NUCLEOTIDE SEQUENCE [LARGE SCALE GENOMIC DNA]</scope>
</reference>
<evidence type="ECO:0000256" key="5">
    <source>
        <dbReference type="ARBA" id="ARBA00034721"/>
    </source>
</evidence>
<proteinExistence type="inferred from homology"/>
<evidence type="ECO:0000313" key="10">
    <source>
        <dbReference type="Ensembl" id="ENSOTSP00005147315.1"/>
    </source>
</evidence>
<dbReference type="GeneTree" id="ENSGT00940000156011"/>
<feature type="domain" description="MARVEL" evidence="9">
    <location>
        <begin position="35"/>
        <end position="237"/>
    </location>
</feature>
<feature type="transmembrane region" description="Helical" evidence="8">
    <location>
        <begin position="177"/>
        <end position="200"/>
    </location>
</feature>
<evidence type="ECO:0000256" key="6">
    <source>
        <dbReference type="PROSITE-ProRule" id="PRU00581"/>
    </source>
</evidence>
<organism evidence="10 11">
    <name type="scientific">Oncorhynchus tshawytscha</name>
    <name type="common">Chinook salmon</name>
    <name type="synonym">Salmo tshawytscha</name>
    <dbReference type="NCBI Taxonomy" id="74940"/>
    <lineage>
        <taxon>Eukaryota</taxon>
        <taxon>Metazoa</taxon>
        <taxon>Chordata</taxon>
        <taxon>Craniata</taxon>
        <taxon>Vertebrata</taxon>
        <taxon>Euteleostomi</taxon>
        <taxon>Actinopterygii</taxon>
        <taxon>Neopterygii</taxon>
        <taxon>Teleostei</taxon>
        <taxon>Protacanthopterygii</taxon>
        <taxon>Salmoniformes</taxon>
        <taxon>Salmonidae</taxon>
        <taxon>Salmoninae</taxon>
        <taxon>Oncorhynchus</taxon>
    </lineage>
</organism>
<dbReference type="GO" id="GO:0016020">
    <property type="term" value="C:membrane"/>
    <property type="evidence" value="ECO:0007669"/>
    <property type="project" value="UniProtKB-SubCell"/>
</dbReference>
<evidence type="ECO:0000256" key="8">
    <source>
        <dbReference type="SAM" id="Phobius"/>
    </source>
</evidence>
<dbReference type="PROSITE" id="PS51225">
    <property type="entry name" value="MARVEL"/>
    <property type="match status" value="1"/>
</dbReference>
<feature type="transmembrane region" description="Helical" evidence="8">
    <location>
        <begin position="70"/>
        <end position="94"/>
    </location>
</feature>
<feature type="transmembrane region" description="Helical" evidence="8">
    <location>
        <begin position="39"/>
        <end position="58"/>
    </location>
</feature>
<feature type="transmembrane region" description="Helical" evidence="8">
    <location>
        <begin position="212"/>
        <end position="236"/>
    </location>
</feature>
<dbReference type="InterPro" id="IPR008253">
    <property type="entry name" value="Marvel"/>
</dbReference>
<evidence type="ECO:0000256" key="1">
    <source>
        <dbReference type="ARBA" id="ARBA00004141"/>
    </source>
</evidence>
<gene>
    <name evidence="10" type="primary">PLLP</name>
</gene>
<evidence type="ECO:0000256" key="2">
    <source>
        <dbReference type="ARBA" id="ARBA00022692"/>
    </source>
</evidence>
<comment type="subcellular location">
    <subcellularLocation>
        <location evidence="1">Membrane</location>
        <topology evidence="1">Multi-pass membrane protein</topology>
    </subcellularLocation>
</comment>
<evidence type="ECO:0000259" key="9">
    <source>
        <dbReference type="PROSITE" id="PS51225"/>
    </source>
</evidence>
<name>A0AAZ3S2U7_ONCTS</name>
<reference evidence="10" key="3">
    <citation type="submission" date="2025-09" db="UniProtKB">
        <authorList>
            <consortium name="Ensembl"/>
        </authorList>
    </citation>
    <scope>IDENTIFICATION</scope>
</reference>
<dbReference type="PANTHER" id="PTHR22776:SF9">
    <property type="entry name" value="PLASMOLIPIN"/>
    <property type="match status" value="1"/>
</dbReference>
<evidence type="ECO:0000313" key="11">
    <source>
        <dbReference type="Proteomes" id="UP000694402"/>
    </source>
</evidence>
<dbReference type="Ensembl" id="ENSOTST00005157051.1">
    <property type="protein sequence ID" value="ENSOTSP00005147315.1"/>
    <property type="gene ID" value="ENSOTSG00005048992.1"/>
</dbReference>
<dbReference type="GO" id="GO:0042552">
    <property type="term" value="P:myelination"/>
    <property type="evidence" value="ECO:0007669"/>
    <property type="project" value="TreeGrafter"/>
</dbReference>
<evidence type="ECO:0000256" key="3">
    <source>
        <dbReference type="ARBA" id="ARBA00022989"/>
    </source>
</evidence>
<keyword evidence="11" id="KW-1185">Reference proteome</keyword>
<keyword evidence="3 8" id="KW-1133">Transmembrane helix</keyword>
<sequence>MSDFPDNVATETSSTQSQQGGSSFQLASISMDLGLIKSIPGILMLAEIGLGLLQWALIASASSLIPAYGWVMFVAVTLWLLTIILFFMLFFGAYHKLSSVPWPMLVSATVSYDRKELLDIRAVIIHPVLEEFFFFMESDWKDFLWTPDRALIPIIRRRKKRWRYRGRQSECLVTERVMVYNAMATVLYLTAFLANAASVAPYISTSFYGHMAAAAFFGIVVTLLYGASTFFSYLAWKGDGGNTASNSGPA</sequence>
<keyword evidence="4 6" id="KW-0472">Membrane</keyword>
<keyword evidence="2 6" id="KW-0812">Transmembrane</keyword>
<reference evidence="10" key="2">
    <citation type="submission" date="2025-08" db="UniProtKB">
        <authorList>
            <consortium name="Ensembl"/>
        </authorList>
    </citation>
    <scope>IDENTIFICATION</scope>
</reference>
<evidence type="ECO:0000256" key="7">
    <source>
        <dbReference type="SAM" id="MobiDB-lite"/>
    </source>
</evidence>
<evidence type="ECO:0000256" key="4">
    <source>
        <dbReference type="ARBA" id="ARBA00023136"/>
    </source>
</evidence>
<dbReference type="InterPro" id="IPR050578">
    <property type="entry name" value="MARVEL-CKLF_proteins"/>
</dbReference>
<feature type="region of interest" description="Disordered" evidence="7">
    <location>
        <begin position="1"/>
        <end position="20"/>
    </location>
</feature>
<comment type="similarity">
    <text evidence="5">Belongs to the MAL family.</text>
</comment>
<dbReference type="AlphaFoldDB" id="A0AAZ3S2U7"/>
<dbReference type="PANTHER" id="PTHR22776">
    <property type="entry name" value="MARVEL-CONTAINING POTENTIAL LIPID RAFT-ASSOCIATED PROTEIN"/>
    <property type="match status" value="1"/>
</dbReference>